<dbReference type="InterPro" id="IPR004045">
    <property type="entry name" value="Glutathione_S-Trfase_N"/>
</dbReference>
<gene>
    <name evidence="2" type="ORF">BC936DRAFT_142346</name>
</gene>
<dbReference type="AlphaFoldDB" id="A0A433A106"/>
<dbReference type="PROSITE" id="PS50404">
    <property type="entry name" value="GST_NTER"/>
    <property type="match status" value="1"/>
</dbReference>
<dbReference type="Gene3D" id="3.40.30.10">
    <property type="entry name" value="Glutaredoxin"/>
    <property type="match status" value="1"/>
</dbReference>
<evidence type="ECO:0000313" key="3">
    <source>
        <dbReference type="Proteomes" id="UP000268093"/>
    </source>
</evidence>
<dbReference type="InterPro" id="IPR036249">
    <property type="entry name" value="Thioredoxin-like_sf"/>
</dbReference>
<evidence type="ECO:0000259" key="1">
    <source>
        <dbReference type="PROSITE" id="PS50404"/>
    </source>
</evidence>
<accession>A0A433A106</accession>
<reference evidence="2 3" key="1">
    <citation type="journal article" date="2018" name="New Phytol.">
        <title>Phylogenomics of Endogonaceae and evolution of mycorrhizas within Mucoromycota.</title>
        <authorList>
            <person name="Chang Y."/>
            <person name="Desiro A."/>
            <person name="Na H."/>
            <person name="Sandor L."/>
            <person name="Lipzen A."/>
            <person name="Clum A."/>
            <person name="Barry K."/>
            <person name="Grigoriev I.V."/>
            <person name="Martin F.M."/>
            <person name="Stajich J.E."/>
            <person name="Smith M.E."/>
            <person name="Bonito G."/>
            <person name="Spatafora J.W."/>
        </authorList>
    </citation>
    <scope>NUCLEOTIDE SEQUENCE [LARGE SCALE GENOMIC DNA]</scope>
    <source>
        <strain evidence="2 3">GMNB39</strain>
    </source>
</reference>
<dbReference type="GO" id="GO:0004364">
    <property type="term" value="F:glutathione transferase activity"/>
    <property type="evidence" value="ECO:0007669"/>
    <property type="project" value="TreeGrafter"/>
</dbReference>
<proteinExistence type="predicted"/>
<dbReference type="SUPFAM" id="SSF47616">
    <property type="entry name" value="GST C-terminal domain-like"/>
    <property type="match status" value="1"/>
</dbReference>
<evidence type="ECO:0000313" key="2">
    <source>
        <dbReference type="EMBL" id="RUO96255.1"/>
    </source>
</evidence>
<sequence length="156" mass="18161">AGVKFVDRRIPFSEWPKVKQEYINSGINPVGSIPVVELSGRVYTQSIPTLRYFSKKLGYIGRNAEDEYFLDRLADVAIDWRTTWGRLFEKNEKHTETNTPKFLRAFESFYGERAGDFVLGNEISYVDFLVYQLIDDEEVKSQLKVCILTIKYPFVI</sequence>
<feature type="domain" description="GST N-terminal" evidence="1">
    <location>
        <begin position="1"/>
        <end position="61"/>
    </location>
</feature>
<dbReference type="EMBL" id="RBNI01022406">
    <property type="protein sequence ID" value="RUO96255.1"/>
    <property type="molecule type" value="Genomic_DNA"/>
</dbReference>
<feature type="non-terminal residue" evidence="2">
    <location>
        <position position="1"/>
    </location>
</feature>
<dbReference type="Pfam" id="PF14497">
    <property type="entry name" value="GST_C_3"/>
    <property type="match status" value="1"/>
</dbReference>
<dbReference type="InterPro" id="IPR036282">
    <property type="entry name" value="Glutathione-S-Trfase_C_sf"/>
</dbReference>
<dbReference type="PANTHER" id="PTHR11571">
    <property type="entry name" value="GLUTATHIONE S-TRANSFERASE"/>
    <property type="match status" value="1"/>
</dbReference>
<dbReference type="GO" id="GO:0006749">
    <property type="term" value="P:glutathione metabolic process"/>
    <property type="evidence" value="ECO:0007669"/>
    <property type="project" value="TreeGrafter"/>
</dbReference>
<name>A0A433A106_9FUNG</name>
<protein>
    <recommendedName>
        <fullName evidence="1">GST N-terminal domain-containing protein</fullName>
    </recommendedName>
</protein>
<dbReference type="SUPFAM" id="SSF52833">
    <property type="entry name" value="Thioredoxin-like"/>
    <property type="match status" value="1"/>
</dbReference>
<dbReference type="PANTHER" id="PTHR11571:SF150">
    <property type="entry name" value="GLUTATHIONE S-TRANSFERASE"/>
    <property type="match status" value="1"/>
</dbReference>
<organism evidence="2 3">
    <name type="scientific">Jimgerdemannia flammicorona</name>
    <dbReference type="NCBI Taxonomy" id="994334"/>
    <lineage>
        <taxon>Eukaryota</taxon>
        <taxon>Fungi</taxon>
        <taxon>Fungi incertae sedis</taxon>
        <taxon>Mucoromycota</taxon>
        <taxon>Mucoromycotina</taxon>
        <taxon>Endogonomycetes</taxon>
        <taxon>Endogonales</taxon>
        <taxon>Endogonaceae</taxon>
        <taxon>Jimgerdemannia</taxon>
    </lineage>
</organism>
<dbReference type="OrthoDB" id="414243at2759"/>
<dbReference type="Proteomes" id="UP000268093">
    <property type="component" value="Unassembled WGS sequence"/>
</dbReference>
<keyword evidence="3" id="KW-1185">Reference proteome</keyword>
<feature type="non-terminal residue" evidence="2">
    <location>
        <position position="156"/>
    </location>
</feature>
<dbReference type="InterPro" id="IPR050213">
    <property type="entry name" value="GST_superfamily"/>
</dbReference>
<dbReference type="Gene3D" id="1.20.1050.10">
    <property type="match status" value="1"/>
</dbReference>
<comment type="caution">
    <text evidence="2">The sequence shown here is derived from an EMBL/GenBank/DDBJ whole genome shotgun (WGS) entry which is preliminary data.</text>
</comment>
<dbReference type="InterPro" id="IPR004046">
    <property type="entry name" value="GST_C"/>
</dbReference>